<name>A0A2P2JYL5_RHIMU</name>
<keyword evidence="1" id="KW-1133">Transmembrane helix</keyword>
<keyword evidence="1" id="KW-0472">Membrane</keyword>
<organism evidence="2">
    <name type="scientific">Rhizophora mucronata</name>
    <name type="common">Asiatic mangrove</name>
    <dbReference type="NCBI Taxonomy" id="61149"/>
    <lineage>
        <taxon>Eukaryota</taxon>
        <taxon>Viridiplantae</taxon>
        <taxon>Streptophyta</taxon>
        <taxon>Embryophyta</taxon>
        <taxon>Tracheophyta</taxon>
        <taxon>Spermatophyta</taxon>
        <taxon>Magnoliopsida</taxon>
        <taxon>eudicotyledons</taxon>
        <taxon>Gunneridae</taxon>
        <taxon>Pentapetalae</taxon>
        <taxon>rosids</taxon>
        <taxon>fabids</taxon>
        <taxon>Malpighiales</taxon>
        <taxon>Rhizophoraceae</taxon>
        <taxon>Rhizophora</taxon>
    </lineage>
</organism>
<sequence>MDKLYCHKEKCFEYTSNGSLAVNCGSCLSPPTRLPPDRSIMRRDVTIPPPSSLLVLLMVDLIAFSMFPYVFPCPRSMAWMKE</sequence>
<dbReference type="AlphaFoldDB" id="A0A2P2JYL5"/>
<dbReference type="EMBL" id="GGEC01018084">
    <property type="protein sequence ID" value="MBW98567.1"/>
    <property type="molecule type" value="Transcribed_RNA"/>
</dbReference>
<accession>A0A2P2JYL5</accession>
<protein>
    <submittedName>
        <fullName evidence="2">Metacaspase-1-like</fullName>
    </submittedName>
</protein>
<feature type="transmembrane region" description="Helical" evidence="1">
    <location>
        <begin position="51"/>
        <end position="71"/>
    </location>
</feature>
<reference evidence="2" key="1">
    <citation type="submission" date="2018-02" db="EMBL/GenBank/DDBJ databases">
        <title>Rhizophora mucronata_Transcriptome.</title>
        <authorList>
            <person name="Meera S.P."/>
            <person name="Sreeshan A."/>
            <person name="Augustine A."/>
        </authorList>
    </citation>
    <scope>NUCLEOTIDE SEQUENCE</scope>
    <source>
        <tissue evidence="2">Leaf</tissue>
    </source>
</reference>
<evidence type="ECO:0000256" key="1">
    <source>
        <dbReference type="SAM" id="Phobius"/>
    </source>
</evidence>
<evidence type="ECO:0000313" key="2">
    <source>
        <dbReference type="EMBL" id="MBW98567.1"/>
    </source>
</evidence>
<proteinExistence type="predicted"/>
<keyword evidence="1" id="KW-0812">Transmembrane</keyword>